<evidence type="ECO:0000313" key="2">
    <source>
        <dbReference type="EMBL" id="QFZ20315.1"/>
    </source>
</evidence>
<dbReference type="RefSeq" id="WP_153278375.1">
    <property type="nucleotide sequence ID" value="NZ_CP034550.1"/>
</dbReference>
<name>A0A5Q0H323_SACSY</name>
<dbReference type="AlphaFoldDB" id="A0A5Q0H323"/>
<evidence type="ECO:0000313" key="3">
    <source>
        <dbReference type="Proteomes" id="UP000325787"/>
    </source>
</evidence>
<keyword evidence="3" id="KW-1185">Reference proteome</keyword>
<gene>
    <name evidence="2" type="ORF">EKG83_25430</name>
</gene>
<sequence length="125" mass="12877">MGGGVGLDPSPQVVRPPGAGGPAHPGEADAAQVRPAQVGAGHVAHRVQDAVERRGHRLELGERRVLGGEVVVLGEVDQKGLALDVEHHAEVADLRHLDLGAGGEARGRRTGGELVGEPRERPDAA</sequence>
<protein>
    <submittedName>
        <fullName evidence="2">Uncharacterized protein</fullName>
    </submittedName>
</protein>
<reference evidence="3" key="1">
    <citation type="journal article" date="2021" name="Curr. Microbiol.">
        <title>Complete genome of nocamycin-producing strain Saccharothrix syringae NRRL B-16468 reveals the biosynthetic potential for secondary metabolites.</title>
        <authorList>
            <person name="Mo X."/>
            <person name="Yang S."/>
        </authorList>
    </citation>
    <scope>NUCLEOTIDE SEQUENCE [LARGE SCALE GENOMIC DNA]</scope>
    <source>
        <strain evidence="3">ATCC 51364 / DSM 43886 / JCM 6844 / KCTC 9398 / NBRC 14523 / NRRL B-16468 / INA 2240</strain>
    </source>
</reference>
<evidence type="ECO:0000256" key="1">
    <source>
        <dbReference type="SAM" id="MobiDB-lite"/>
    </source>
</evidence>
<feature type="region of interest" description="Disordered" evidence="1">
    <location>
        <begin position="1"/>
        <end position="40"/>
    </location>
</feature>
<dbReference type="KEGG" id="ssyi:EKG83_25430"/>
<dbReference type="EMBL" id="CP034550">
    <property type="protein sequence ID" value="QFZ20315.1"/>
    <property type="molecule type" value="Genomic_DNA"/>
</dbReference>
<feature type="region of interest" description="Disordered" evidence="1">
    <location>
        <begin position="101"/>
        <end position="125"/>
    </location>
</feature>
<accession>A0A5Q0H323</accession>
<dbReference type="Proteomes" id="UP000325787">
    <property type="component" value="Chromosome"/>
</dbReference>
<organism evidence="2 3">
    <name type="scientific">Saccharothrix syringae</name>
    <name type="common">Nocardiopsis syringae</name>
    <dbReference type="NCBI Taxonomy" id="103733"/>
    <lineage>
        <taxon>Bacteria</taxon>
        <taxon>Bacillati</taxon>
        <taxon>Actinomycetota</taxon>
        <taxon>Actinomycetes</taxon>
        <taxon>Pseudonocardiales</taxon>
        <taxon>Pseudonocardiaceae</taxon>
        <taxon>Saccharothrix</taxon>
    </lineage>
</organism>
<feature type="compositionally biased region" description="Basic and acidic residues" evidence="1">
    <location>
        <begin position="105"/>
        <end position="125"/>
    </location>
</feature>
<proteinExistence type="predicted"/>